<dbReference type="PANTHER" id="PTHR47691:SF3">
    <property type="entry name" value="HTH-TYPE TRANSCRIPTIONAL REGULATOR RV0890C-RELATED"/>
    <property type="match status" value="1"/>
</dbReference>
<dbReference type="InterPro" id="IPR011990">
    <property type="entry name" value="TPR-like_helical_dom_sf"/>
</dbReference>
<proteinExistence type="predicted"/>
<dbReference type="RefSeq" id="WP_126580387.1">
    <property type="nucleotide sequence ID" value="NZ_BIFR01000001.1"/>
</dbReference>
<dbReference type="Proteomes" id="UP000287352">
    <property type="component" value="Unassembled WGS sequence"/>
</dbReference>
<dbReference type="PANTHER" id="PTHR47691">
    <property type="entry name" value="REGULATOR-RELATED"/>
    <property type="match status" value="1"/>
</dbReference>
<keyword evidence="3" id="KW-1185">Reference proteome</keyword>
<dbReference type="SUPFAM" id="SSF52540">
    <property type="entry name" value="P-loop containing nucleoside triphosphate hydrolases"/>
    <property type="match status" value="1"/>
</dbReference>
<dbReference type="OrthoDB" id="33864at2"/>
<dbReference type="SUPFAM" id="SSF48452">
    <property type="entry name" value="TPR-like"/>
    <property type="match status" value="1"/>
</dbReference>
<dbReference type="Gene3D" id="1.10.260.40">
    <property type="entry name" value="lambda repressor-like DNA-binding domains"/>
    <property type="match status" value="1"/>
</dbReference>
<organism evidence="2 3">
    <name type="scientific">Tengunoibacter tsumagoiensis</name>
    <dbReference type="NCBI Taxonomy" id="2014871"/>
    <lineage>
        <taxon>Bacteria</taxon>
        <taxon>Bacillati</taxon>
        <taxon>Chloroflexota</taxon>
        <taxon>Ktedonobacteria</taxon>
        <taxon>Ktedonobacterales</taxon>
        <taxon>Dictyobacteraceae</taxon>
        <taxon>Tengunoibacter</taxon>
    </lineage>
</organism>
<comment type="caution">
    <text evidence="2">The sequence shown here is derived from an EMBL/GenBank/DDBJ whole genome shotgun (WGS) entry which is preliminary data.</text>
</comment>
<dbReference type="Gene3D" id="3.40.50.300">
    <property type="entry name" value="P-loop containing nucleotide triphosphate hydrolases"/>
    <property type="match status" value="1"/>
</dbReference>
<evidence type="ECO:0000313" key="3">
    <source>
        <dbReference type="Proteomes" id="UP000287352"/>
    </source>
</evidence>
<dbReference type="InterPro" id="IPR019734">
    <property type="entry name" value="TPR_rpt"/>
</dbReference>
<dbReference type="InterPro" id="IPR001387">
    <property type="entry name" value="Cro/C1-type_HTH"/>
</dbReference>
<dbReference type="GO" id="GO:0003677">
    <property type="term" value="F:DNA binding"/>
    <property type="evidence" value="ECO:0007669"/>
    <property type="project" value="InterPro"/>
</dbReference>
<dbReference type="Gene3D" id="1.25.40.10">
    <property type="entry name" value="Tetratricopeptide repeat domain"/>
    <property type="match status" value="1"/>
</dbReference>
<evidence type="ECO:0000313" key="2">
    <source>
        <dbReference type="EMBL" id="GCE12801.1"/>
    </source>
</evidence>
<dbReference type="SUPFAM" id="SSF47413">
    <property type="entry name" value="lambda repressor-like DNA-binding domains"/>
    <property type="match status" value="1"/>
</dbReference>
<feature type="domain" description="HTH cro/C1-type" evidence="1">
    <location>
        <begin position="18"/>
        <end position="73"/>
    </location>
</feature>
<dbReference type="EMBL" id="BIFR01000001">
    <property type="protein sequence ID" value="GCE12801.1"/>
    <property type="molecule type" value="Genomic_DNA"/>
</dbReference>
<dbReference type="InterPro" id="IPR027417">
    <property type="entry name" value="P-loop_NTPase"/>
</dbReference>
<dbReference type="Pfam" id="PF00931">
    <property type="entry name" value="NB-ARC"/>
    <property type="match status" value="1"/>
</dbReference>
<dbReference type="PRINTS" id="PR00364">
    <property type="entry name" value="DISEASERSIST"/>
</dbReference>
<dbReference type="SMART" id="SM00530">
    <property type="entry name" value="HTH_XRE"/>
    <property type="match status" value="1"/>
</dbReference>
<gene>
    <name evidence="2" type="ORF">KTT_26600</name>
</gene>
<reference evidence="3" key="1">
    <citation type="submission" date="2018-12" db="EMBL/GenBank/DDBJ databases">
        <title>Tengunoibacter tsumagoiensis gen. nov., sp. nov., Dictyobacter kobayashii sp. nov., D. alpinus sp. nov., and D. joshuensis sp. nov. and description of Dictyobacteraceae fam. nov. within the order Ktedonobacterales isolated from Tengu-no-mugimeshi.</title>
        <authorList>
            <person name="Wang C.M."/>
            <person name="Zheng Y."/>
            <person name="Sakai Y."/>
            <person name="Toyoda A."/>
            <person name="Minakuchi Y."/>
            <person name="Abe K."/>
            <person name="Yokota A."/>
            <person name="Yabe S."/>
        </authorList>
    </citation>
    <scope>NUCLEOTIDE SEQUENCE [LARGE SCALE GENOMIC DNA]</scope>
    <source>
        <strain evidence="3">Uno3</strain>
    </source>
</reference>
<dbReference type="InterPro" id="IPR010982">
    <property type="entry name" value="Lambda_DNA-bd_dom_sf"/>
</dbReference>
<dbReference type="CDD" id="cd00093">
    <property type="entry name" value="HTH_XRE"/>
    <property type="match status" value="1"/>
</dbReference>
<accession>A0A402A1B1</accession>
<dbReference type="InterPro" id="IPR002182">
    <property type="entry name" value="NB-ARC"/>
</dbReference>
<dbReference type="SMART" id="SM00028">
    <property type="entry name" value="TPR"/>
    <property type="match status" value="4"/>
</dbReference>
<protein>
    <recommendedName>
        <fullName evidence="1">HTH cro/C1-type domain-containing protein</fullName>
    </recommendedName>
</protein>
<dbReference type="GO" id="GO:0043531">
    <property type="term" value="F:ADP binding"/>
    <property type="evidence" value="ECO:0007669"/>
    <property type="project" value="InterPro"/>
</dbReference>
<evidence type="ECO:0000259" key="1">
    <source>
        <dbReference type="PROSITE" id="PS50943"/>
    </source>
</evidence>
<dbReference type="Pfam" id="PF13424">
    <property type="entry name" value="TPR_12"/>
    <property type="match status" value="1"/>
</dbReference>
<dbReference type="PROSITE" id="PS50943">
    <property type="entry name" value="HTH_CROC1"/>
    <property type="match status" value="1"/>
</dbReference>
<name>A0A402A1B1_9CHLR</name>
<dbReference type="AlphaFoldDB" id="A0A402A1B1"/>
<sequence length="765" mass="85892">MTTEKPSNEKLLKPNSKLKAMRLKQGWTHQVLASKIGLADSHTASRWERGIAQPSLHFQNKLIEVSGLSAEELGFLDAQISDNPLNSSTAPIQHEPDATTISMYKLPAFITSFVGRQEEMALLSEMLTRPEIRMITLLGPGGIGKTRLAIQIAPHVHNYFTDGICFVAFNTLNSDALVVSTLASELSIYEDDKNGTSLIDRIKYFLHTKRFLLILDTFEQVIQAAPLLEELLIACPQLKVLVTSREILRVQAEHIFTVPPLSLPEPTTSTTLEDNTNSTAVTLFIQRARAHDATFKLTKTNLVAIMKLCKLLDGLPLAIELAASRVKLLSPSALLARRSQLIHLLKNNVHTTDERHHTLYNTIRWSYDLLNEQERWFFRQMAIFAGETSLTTLENFFATSSQDAVAILERVYALLNKSLLQAITLSETETQVLMLDMVRTYALELLKAEGELHTIQHSHALYYLNVVEKAAYSFKGPEQYRGLQELEKEIKNIRAALDWLIAENETALALKFCEAYGKFCGLRGYWNEERELLKAALDLPQTPESRPMRARVLRRAGHLEYRLRSLETAELFHSESATLSRELGDTQNLAGALNGLASVYVRKGETEKAAQLLEEGIAAARESRDIWSIANALESRGRFLHHQGNLQAAQKMLAESLDLSRSIEDKETITRTLFTLSSLELAQNHVQRAAQAAREGFELAQELGTKPLLALALEILGTVTAFQGQYEQAREHFRASIMLAEQLGDTSAVRDRQIKMQQLPPETYD</sequence>